<dbReference type="InParanoid" id="C3ZQ85"/>
<dbReference type="InterPro" id="IPR049076">
    <property type="entry name" value="ACCA"/>
</dbReference>
<proteinExistence type="predicted"/>
<protein>
    <recommendedName>
        <fullName evidence="1">Acetyl-CoA carboxylase central domain-containing protein</fullName>
    </recommendedName>
</protein>
<accession>C3ZQ85</accession>
<name>C3ZQ85_BRAFL</name>
<dbReference type="PANTHER" id="PTHR45728:SF3">
    <property type="entry name" value="ACETYL-COA CARBOXYLASE"/>
    <property type="match status" value="1"/>
</dbReference>
<reference evidence="2" key="1">
    <citation type="journal article" date="2008" name="Nature">
        <title>The amphioxus genome and the evolution of the chordate karyotype.</title>
        <authorList>
            <consortium name="US DOE Joint Genome Institute (JGI-PGF)"/>
            <person name="Putnam N.H."/>
            <person name="Butts T."/>
            <person name="Ferrier D.E.K."/>
            <person name="Furlong R.F."/>
            <person name="Hellsten U."/>
            <person name="Kawashima T."/>
            <person name="Robinson-Rechavi M."/>
            <person name="Shoguchi E."/>
            <person name="Terry A."/>
            <person name="Yu J.-K."/>
            <person name="Benito-Gutierrez E.L."/>
            <person name="Dubchak I."/>
            <person name="Garcia-Fernandez J."/>
            <person name="Gibson-Brown J.J."/>
            <person name="Grigoriev I.V."/>
            <person name="Horton A.C."/>
            <person name="de Jong P.J."/>
            <person name="Jurka J."/>
            <person name="Kapitonov V.V."/>
            <person name="Kohara Y."/>
            <person name="Kuroki Y."/>
            <person name="Lindquist E."/>
            <person name="Lucas S."/>
            <person name="Osoegawa K."/>
            <person name="Pennacchio L.A."/>
            <person name="Salamov A.A."/>
            <person name="Satou Y."/>
            <person name="Sauka-Spengler T."/>
            <person name="Schmutz J."/>
            <person name="Shin-I T."/>
            <person name="Toyoda A."/>
            <person name="Bronner-Fraser M."/>
            <person name="Fujiyama A."/>
            <person name="Holland L.Z."/>
            <person name="Holland P.W.H."/>
            <person name="Satoh N."/>
            <person name="Rokhsar D.S."/>
        </authorList>
    </citation>
    <scope>NUCLEOTIDE SEQUENCE [LARGE SCALE GENOMIC DNA]</scope>
    <source>
        <strain evidence="2">S238N-H82</strain>
        <tissue evidence="2">Testes</tissue>
    </source>
</reference>
<dbReference type="AlphaFoldDB" id="C3ZQ85"/>
<feature type="domain" description="Acetyl-CoA carboxylase central" evidence="1">
    <location>
        <begin position="388"/>
        <end position="462"/>
    </location>
</feature>
<evidence type="ECO:0000259" key="1">
    <source>
        <dbReference type="Pfam" id="PF08326"/>
    </source>
</evidence>
<dbReference type="InterPro" id="IPR013537">
    <property type="entry name" value="AcCoA_COase_cen"/>
</dbReference>
<sequence length="463" mass="52261">MTKVGRGLCGKLECSRLLTVTVHEITLTEYVGLVSNLIQQSQTNSAINTCYKVQYIEAQGFEVSEQEVNYKYSLLGRRKNSLPAKLIMSETSIFDVLPSFFYHTNRVVRMAALEVYVRRAYIAYEVMSLQHHQLSDETCAVEFQFMLPASHPNRAPRKAVDDGSLPRVVSLGENMNDLDLPPCQRMGAMVAFDSFSAFTRVFPEFLDLAAPPQADSPLFQEVMSMFRDSPPPSPSFTDRNQGFMEKGTSGMYGSSDSLSSLNEQVCYMEKGTSGMYGSSDSLSSLNEQVCYMEKGMSGMYGSSDSLSSLNEQTAGTDEPIHIVNVAIRLAQHMDSNDLSDMFKDFAQSNRLVLFDRGIRRVTFVVLQERDFPKFFTFRARDLVAEGQAVTDFRFFIRAIIRHSDLVTKEASYEYLQNEGERLLLEAMDELEVAFQQHVDKRTDCNHIFLNFVPTVIMDPTKVG</sequence>
<evidence type="ECO:0000313" key="2">
    <source>
        <dbReference type="EMBL" id="EEN45464.1"/>
    </source>
</evidence>
<gene>
    <name evidence="2" type="ORF">BRAFLDRAFT_80152</name>
</gene>
<dbReference type="STRING" id="7739.C3ZQ85"/>
<dbReference type="Pfam" id="PF08326">
    <property type="entry name" value="ACC_central"/>
    <property type="match status" value="2"/>
</dbReference>
<dbReference type="eggNOG" id="KOG0368">
    <property type="taxonomic scope" value="Eukaryota"/>
</dbReference>
<dbReference type="EMBL" id="GG666659">
    <property type="protein sequence ID" value="EEN45464.1"/>
    <property type="molecule type" value="Genomic_DNA"/>
</dbReference>
<dbReference type="PANTHER" id="PTHR45728">
    <property type="entry name" value="ACETYL-COA CARBOXYLASE, ISOFORM A"/>
    <property type="match status" value="1"/>
</dbReference>
<dbReference type="GO" id="GO:0006633">
    <property type="term" value="P:fatty acid biosynthetic process"/>
    <property type="evidence" value="ECO:0007669"/>
    <property type="project" value="InterPro"/>
</dbReference>
<feature type="domain" description="Acetyl-CoA carboxylase central" evidence="1">
    <location>
        <begin position="84"/>
        <end position="381"/>
    </location>
</feature>
<organism>
    <name type="scientific">Branchiostoma floridae</name>
    <name type="common">Florida lancelet</name>
    <name type="synonym">Amphioxus</name>
    <dbReference type="NCBI Taxonomy" id="7739"/>
    <lineage>
        <taxon>Eukaryota</taxon>
        <taxon>Metazoa</taxon>
        <taxon>Chordata</taxon>
        <taxon>Cephalochordata</taxon>
        <taxon>Leptocardii</taxon>
        <taxon>Amphioxiformes</taxon>
        <taxon>Branchiostomatidae</taxon>
        <taxon>Branchiostoma</taxon>
    </lineage>
</organism>
<dbReference type="GO" id="GO:0003989">
    <property type="term" value="F:acetyl-CoA carboxylase activity"/>
    <property type="evidence" value="ECO:0007669"/>
    <property type="project" value="InterPro"/>
</dbReference>
<dbReference type="GO" id="GO:0005524">
    <property type="term" value="F:ATP binding"/>
    <property type="evidence" value="ECO:0007669"/>
    <property type="project" value="InterPro"/>
</dbReference>